<dbReference type="SUPFAM" id="SSF51905">
    <property type="entry name" value="FAD/NAD(P)-binding domain"/>
    <property type="match status" value="1"/>
</dbReference>
<evidence type="ECO:0000313" key="11">
    <source>
        <dbReference type="Proteomes" id="UP000317288"/>
    </source>
</evidence>
<dbReference type="GO" id="GO:0071949">
    <property type="term" value="F:FAD binding"/>
    <property type="evidence" value="ECO:0007669"/>
    <property type="project" value="InterPro"/>
</dbReference>
<gene>
    <name evidence="10" type="ORF">FQP89_04965</name>
</gene>
<evidence type="ECO:0000256" key="1">
    <source>
        <dbReference type="ARBA" id="ARBA00001974"/>
    </source>
</evidence>
<dbReference type="InterPro" id="IPR051205">
    <property type="entry name" value="UbiH/COQ6_monooxygenase"/>
</dbReference>
<keyword evidence="5" id="KW-0274">FAD</keyword>
<evidence type="ECO:0000256" key="8">
    <source>
        <dbReference type="ARBA" id="ARBA00065734"/>
    </source>
</evidence>
<dbReference type="PROSITE" id="PS01304">
    <property type="entry name" value="UBIH"/>
    <property type="match status" value="1"/>
</dbReference>
<organism evidence="10 11">
    <name type="scientific">Vreelandella titanicae</name>
    <dbReference type="NCBI Taxonomy" id="664683"/>
    <lineage>
        <taxon>Bacteria</taxon>
        <taxon>Pseudomonadati</taxon>
        <taxon>Pseudomonadota</taxon>
        <taxon>Gammaproteobacteria</taxon>
        <taxon>Oceanospirillales</taxon>
        <taxon>Halomonadaceae</taxon>
        <taxon>Vreelandella</taxon>
    </lineage>
</organism>
<dbReference type="NCBIfam" id="TIGR01988">
    <property type="entry name" value="Ubi-OHases"/>
    <property type="match status" value="1"/>
</dbReference>
<keyword evidence="4" id="KW-0285">Flavoprotein</keyword>
<proteinExistence type="inferred from homology"/>
<feature type="domain" description="FAD-binding" evidence="9">
    <location>
        <begin position="16"/>
        <end position="365"/>
    </location>
</feature>
<dbReference type="InterPro" id="IPR002938">
    <property type="entry name" value="FAD-bd"/>
</dbReference>
<dbReference type="UniPathway" id="UPA00232"/>
<evidence type="ECO:0000256" key="2">
    <source>
        <dbReference type="ARBA" id="ARBA00004749"/>
    </source>
</evidence>
<evidence type="ECO:0000256" key="6">
    <source>
        <dbReference type="ARBA" id="ARBA00023002"/>
    </source>
</evidence>
<keyword evidence="7" id="KW-0503">Monooxygenase</keyword>
<dbReference type="Gene3D" id="3.50.50.60">
    <property type="entry name" value="FAD/NAD(P)-binding domain"/>
    <property type="match status" value="2"/>
</dbReference>
<dbReference type="Proteomes" id="UP000317288">
    <property type="component" value="Unassembled WGS sequence"/>
</dbReference>
<dbReference type="Pfam" id="PF01494">
    <property type="entry name" value="FAD_binding_3"/>
    <property type="match status" value="1"/>
</dbReference>
<dbReference type="GO" id="GO:0004497">
    <property type="term" value="F:monooxygenase activity"/>
    <property type="evidence" value="ECO:0007669"/>
    <property type="project" value="UniProtKB-KW"/>
</dbReference>
<evidence type="ECO:0000313" key="10">
    <source>
        <dbReference type="EMBL" id="TVU92477.1"/>
    </source>
</evidence>
<comment type="subunit">
    <text evidence="8">Component of the Ubi complex metabolon, which regroups five ubiquinone biosynthesis proteins (UbiE, UbiF, UbiG, UbiH and UbiI) and two accessory factors (UbiK and the lipid-binding protein UbiJ).</text>
</comment>
<comment type="similarity">
    <text evidence="3">Belongs to the UbiH/COQ6 family.</text>
</comment>
<reference evidence="10 11" key="1">
    <citation type="submission" date="2019-07" db="EMBL/GenBank/DDBJ databases">
        <title>Diversity of Bacteria from Kongsfjorden, Arctic.</title>
        <authorList>
            <person name="Yu Y."/>
        </authorList>
    </citation>
    <scope>NUCLEOTIDE SEQUENCE [LARGE SCALE GENOMIC DNA]</scope>
    <source>
        <strain evidence="10 11">SM1922</strain>
    </source>
</reference>
<dbReference type="GO" id="GO:0110142">
    <property type="term" value="C:ubiquinone biosynthesis complex"/>
    <property type="evidence" value="ECO:0007669"/>
    <property type="project" value="UniProtKB-ARBA"/>
</dbReference>
<evidence type="ECO:0000256" key="7">
    <source>
        <dbReference type="ARBA" id="ARBA00023033"/>
    </source>
</evidence>
<dbReference type="InterPro" id="IPR010971">
    <property type="entry name" value="UbiH/COQ6"/>
</dbReference>
<dbReference type="PRINTS" id="PR00420">
    <property type="entry name" value="RNGMNOXGNASE"/>
</dbReference>
<sequence length="426" mass="45704">MHTDTSIAKPPVESFEAIIVGGGMVGTALCALLAQAGMQVALVEATPAPLRIEQAASKLPAPRVSALTPVSQRLLTHLGAWPAMQKTRVTAYQGMQVWDAEGSGEIAFSADEAGVAVLGHIVENSVTLAALNSQVVDHPNVTTFFGARLQALQRASGNTSKRVLSGDWLILDDGRQLHTPLIVAADGAHSTLREMAGIEVVSDDMQQEAVVTTVKCAKPHGGTARQAFIDGRPLAFLPLTVEGNDHYCSIVWSTTPAHAAELSELPREALGEALGVAFGHRLGDVTACDKAHRFPLVQRHARHYVQPHFALVGDAAHSIHPLAGQGVNLGLMDVAVLAEEVVHAWQRGAPWGELSTLRRYERRRRFDNSAMLGLMKGFKVLFGSHDPALTLARNVGMSGMNQWVPLKRVLMRQATGERGRLPLSCC</sequence>
<evidence type="ECO:0000256" key="3">
    <source>
        <dbReference type="ARBA" id="ARBA00005349"/>
    </source>
</evidence>
<accession>A0A558JFT1</accession>
<dbReference type="GO" id="GO:0016705">
    <property type="term" value="F:oxidoreductase activity, acting on paired donors, with incorporation or reduction of molecular oxygen"/>
    <property type="evidence" value="ECO:0007669"/>
    <property type="project" value="InterPro"/>
</dbReference>
<evidence type="ECO:0000256" key="4">
    <source>
        <dbReference type="ARBA" id="ARBA00022630"/>
    </source>
</evidence>
<dbReference type="InterPro" id="IPR018168">
    <property type="entry name" value="Ubi_Hdrlase_CS"/>
</dbReference>
<dbReference type="GO" id="GO:0006744">
    <property type="term" value="P:ubiquinone biosynthetic process"/>
    <property type="evidence" value="ECO:0007669"/>
    <property type="project" value="UniProtKB-UniPathway"/>
</dbReference>
<dbReference type="EMBL" id="VNFE01000001">
    <property type="protein sequence ID" value="TVU92477.1"/>
    <property type="molecule type" value="Genomic_DNA"/>
</dbReference>
<dbReference type="PANTHER" id="PTHR43876:SF7">
    <property type="entry name" value="UBIQUINONE BIOSYNTHESIS MONOOXYGENASE COQ6, MITOCHONDRIAL"/>
    <property type="match status" value="1"/>
</dbReference>
<name>A0A558JFT1_9GAMM</name>
<dbReference type="AlphaFoldDB" id="A0A558JFT1"/>
<comment type="pathway">
    <text evidence="2">Cofactor biosynthesis; ubiquinone biosynthesis.</text>
</comment>
<comment type="cofactor">
    <cofactor evidence="1">
        <name>FAD</name>
        <dbReference type="ChEBI" id="CHEBI:57692"/>
    </cofactor>
</comment>
<dbReference type="InterPro" id="IPR036188">
    <property type="entry name" value="FAD/NAD-bd_sf"/>
</dbReference>
<comment type="caution">
    <text evidence="10">The sequence shown here is derived from an EMBL/GenBank/DDBJ whole genome shotgun (WGS) entry which is preliminary data.</text>
</comment>
<dbReference type="FunFam" id="3.50.50.60:FF:000021">
    <property type="entry name" value="Ubiquinone biosynthesis monooxygenase COQ6"/>
    <property type="match status" value="1"/>
</dbReference>
<evidence type="ECO:0000256" key="5">
    <source>
        <dbReference type="ARBA" id="ARBA00022827"/>
    </source>
</evidence>
<keyword evidence="6" id="KW-0560">Oxidoreductase</keyword>
<dbReference type="RefSeq" id="WP_144810119.1">
    <property type="nucleotide sequence ID" value="NZ_VNFE01000001.1"/>
</dbReference>
<protein>
    <submittedName>
        <fullName evidence="10">2-octaprenyl-3-methyl-6-methoxy-1,4-benzoquinol hydroxylase</fullName>
    </submittedName>
</protein>
<dbReference type="PANTHER" id="PTHR43876">
    <property type="entry name" value="UBIQUINONE BIOSYNTHESIS MONOOXYGENASE COQ6, MITOCHONDRIAL"/>
    <property type="match status" value="1"/>
</dbReference>
<evidence type="ECO:0000259" key="9">
    <source>
        <dbReference type="Pfam" id="PF01494"/>
    </source>
</evidence>